<proteinExistence type="predicted"/>
<protein>
    <recommendedName>
        <fullName evidence="3">GIY-YIG domain-containing protein</fullName>
    </recommendedName>
</protein>
<comment type="cofactor">
    <cofactor evidence="1">
        <name>Mg(2+)</name>
        <dbReference type="ChEBI" id="CHEBI:18420"/>
    </cofactor>
</comment>
<evidence type="ECO:0000256" key="2">
    <source>
        <dbReference type="ARBA" id="ARBA00022842"/>
    </source>
</evidence>
<dbReference type="PROSITE" id="PS50164">
    <property type="entry name" value="GIY_YIG"/>
    <property type="match status" value="1"/>
</dbReference>
<name>G1BSG6_9CAUD</name>
<gene>
    <name evidence="4" type="primary">59</name>
    <name evidence="4" type="ORF">YOSHI_59</name>
</gene>
<dbReference type="GeneID" id="40090364"/>
<organism evidence="4 5">
    <name type="scientific">Mycobacterium phage Yoshi</name>
    <dbReference type="NCBI Taxonomy" id="2920891"/>
    <lineage>
        <taxon>Viruses</taxon>
        <taxon>Duplodnaviria</taxon>
        <taxon>Heunggongvirae</taxon>
        <taxon>Uroviricota</taxon>
        <taxon>Caudoviricetes</taxon>
        <taxon>Gracegardnervirinae</taxon>
        <taxon>Avanivirus</taxon>
        <taxon>Avanivirus yoshi</taxon>
    </lineage>
</organism>
<sequence>MSAHYVYRIYDGDDRLIYVGETGDLFGRLAFHKVNSWWGSQADHAKASVYPDRAHARSAERDAIRSEQPRWNITGAWAAHRSWTADQYVDYVTAYIRTRPQLTEYGKTHIANVARLFQARFGYRLAIAGQSAA</sequence>
<reference evidence="4 5" key="1">
    <citation type="journal article" date="2012" name="J. Virol.">
        <title>Complete Genome Sequences of 138 Mycobacteriophages.</title>
        <authorList>
            <consortium name="the Science Education Alliance Phage Hunters Advancing Genomics and Evolutionary Science Program"/>
            <consortium name="the KwaZulu-Natal Research Institute for Tuberculosis and HIV Mycobacterial Genetics Course Students"/>
            <consortium name="the Phage Hunters Integrating Research and Education Program"/>
            <person name="Hatfull G.F."/>
        </authorList>
    </citation>
    <scope>NUCLEOTIDE SEQUENCE [LARGE SCALE GENOMIC DNA]</scope>
    <source>
        <strain evidence="4 5">Yoshi</strain>
    </source>
</reference>
<evidence type="ECO:0000259" key="3">
    <source>
        <dbReference type="PROSITE" id="PS50164"/>
    </source>
</evidence>
<accession>G1BSG6</accession>
<keyword evidence="5" id="KW-1185">Reference proteome</keyword>
<dbReference type="RefSeq" id="YP_009613963.1">
    <property type="nucleotide sequence ID" value="NC_042030.1"/>
</dbReference>
<evidence type="ECO:0000313" key="4">
    <source>
        <dbReference type="EMBL" id="AEK07809.1"/>
    </source>
</evidence>
<dbReference type="EMBL" id="JF704115">
    <property type="protein sequence ID" value="AEK07809.1"/>
    <property type="molecule type" value="Genomic_DNA"/>
</dbReference>
<dbReference type="InterPro" id="IPR000305">
    <property type="entry name" value="GIY-YIG_endonuc"/>
</dbReference>
<evidence type="ECO:0000256" key="1">
    <source>
        <dbReference type="ARBA" id="ARBA00001946"/>
    </source>
</evidence>
<evidence type="ECO:0000313" key="5">
    <source>
        <dbReference type="Proteomes" id="UP000223621"/>
    </source>
</evidence>
<dbReference type="SUPFAM" id="SSF82771">
    <property type="entry name" value="GIY-YIG endonuclease"/>
    <property type="match status" value="1"/>
</dbReference>
<feature type="domain" description="GIY-YIG" evidence="3">
    <location>
        <begin position="2"/>
        <end position="73"/>
    </location>
</feature>
<keyword evidence="2" id="KW-0460">Magnesium</keyword>
<dbReference type="InterPro" id="IPR035901">
    <property type="entry name" value="GIY-YIG_endonuc_sf"/>
</dbReference>
<dbReference type="Pfam" id="PF01541">
    <property type="entry name" value="GIY-YIG"/>
    <property type="match status" value="1"/>
</dbReference>
<dbReference type="Proteomes" id="UP000223621">
    <property type="component" value="Segment"/>
</dbReference>